<comment type="subcellular location">
    <subcellularLocation>
        <location evidence="10">Cytoplasm</location>
    </subcellularLocation>
    <text evidence="10">The SRP-RNC complex is targeted to the cytoplasmic membrane.</text>
</comment>
<dbReference type="AlphaFoldDB" id="A0A4D6YBE0"/>
<dbReference type="GO" id="GO:0003924">
    <property type="term" value="F:GTPase activity"/>
    <property type="evidence" value="ECO:0007669"/>
    <property type="project" value="UniProtKB-UniRule"/>
</dbReference>
<name>A0A4D6YBE0_9GAMM</name>
<evidence type="ECO:0000256" key="5">
    <source>
        <dbReference type="ARBA" id="ARBA00022884"/>
    </source>
</evidence>
<keyword evidence="13" id="KW-1185">Reference proteome</keyword>
<dbReference type="EC" id="3.6.5.4" evidence="10"/>
<comment type="catalytic activity">
    <reaction evidence="9 10">
        <text>GTP + H2O = GDP + phosphate + H(+)</text>
        <dbReference type="Rhea" id="RHEA:19669"/>
        <dbReference type="ChEBI" id="CHEBI:15377"/>
        <dbReference type="ChEBI" id="CHEBI:15378"/>
        <dbReference type="ChEBI" id="CHEBI:37565"/>
        <dbReference type="ChEBI" id="CHEBI:43474"/>
        <dbReference type="ChEBI" id="CHEBI:58189"/>
        <dbReference type="EC" id="3.6.5.4"/>
    </reaction>
</comment>
<dbReference type="Gene3D" id="3.40.50.300">
    <property type="entry name" value="P-loop containing nucleotide triphosphate hydrolases"/>
    <property type="match status" value="1"/>
</dbReference>
<keyword evidence="8 10" id="KW-0687">Ribonucleoprotein</keyword>
<dbReference type="Pfam" id="PF00448">
    <property type="entry name" value="SRP54"/>
    <property type="match status" value="1"/>
</dbReference>
<protein>
    <recommendedName>
        <fullName evidence="10">Signal recognition particle protein</fullName>
        <ecNumber evidence="10">3.6.5.4</ecNumber>
    </recommendedName>
    <alternativeName>
        <fullName evidence="10">Fifty-four homolog</fullName>
    </alternativeName>
</protein>
<evidence type="ECO:0000259" key="11">
    <source>
        <dbReference type="PROSITE" id="PS00300"/>
    </source>
</evidence>
<dbReference type="RefSeq" id="WP_158349522.1">
    <property type="nucleotide sequence ID" value="NZ_CP032996.1"/>
</dbReference>
<accession>A0A4D6YBE0</accession>
<gene>
    <name evidence="10" type="primary">ffh</name>
    <name evidence="12" type="ORF">D9V81_01355</name>
</gene>
<comment type="domain">
    <text evidence="10">Composed of three domains: the N-terminal N domain, which is responsible for interactions with the ribosome, the central G domain, which binds GTP, and the C-terminal M domain, which binds the RNA and the signal sequence of the RNC.</text>
</comment>
<dbReference type="InterPro" id="IPR000897">
    <property type="entry name" value="SRP54_GTPase_dom"/>
</dbReference>
<evidence type="ECO:0000256" key="1">
    <source>
        <dbReference type="ARBA" id="ARBA00005450"/>
    </source>
</evidence>
<dbReference type="PROSITE" id="PS00300">
    <property type="entry name" value="SRP54"/>
    <property type="match status" value="1"/>
</dbReference>
<dbReference type="GO" id="GO:0005525">
    <property type="term" value="F:GTP binding"/>
    <property type="evidence" value="ECO:0007669"/>
    <property type="project" value="UniProtKB-UniRule"/>
</dbReference>
<evidence type="ECO:0000256" key="3">
    <source>
        <dbReference type="ARBA" id="ARBA00022741"/>
    </source>
</evidence>
<dbReference type="InterPro" id="IPR004125">
    <property type="entry name" value="Signal_recog_particle_SRP54_M"/>
</dbReference>
<dbReference type="Pfam" id="PF02978">
    <property type="entry name" value="SRP_SPB"/>
    <property type="match status" value="1"/>
</dbReference>
<dbReference type="InterPro" id="IPR036225">
    <property type="entry name" value="SRP/SRP_N"/>
</dbReference>
<evidence type="ECO:0000256" key="8">
    <source>
        <dbReference type="ARBA" id="ARBA00023274"/>
    </source>
</evidence>
<keyword evidence="3 10" id="KW-0547">Nucleotide-binding</keyword>
<feature type="domain" description="SRP54-type proteins GTP-binding" evidence="11">
    <location>
        <begin position="269"/>
        <end position="282"/>
    </location>
</feature>
<dbReference type="GO" id="GO:0008312">
    <property type="term" value="F:7S RNA binding"/>
    <property type="evidence" value="ECO:0007669"/>
    <property type="project" value="InterPro"/>
</dbReference>
<dbReference type="Pfam" id="PF02881">
    <property type="entry name" value="SRP54_N"/>
    <property type="match status" value="1"/>
</dbReference>
<feature type="binding site" evidence="10">
    <location>
        <begin position="190"/>
        <end position="194"/>
    </location>
    <ligand>
        <name>GTP</name>
        <dbReference type="ChEBI" id="CHEBI:37565"/>
    </ligand>
</feature>
<evidence type="ECO:0000256" key="9">
    <source>
        <dbReference type="ARBA" id="ARBA00048027"/>
    </source>
</evidence>
<evidence type="ECO:0000256" key="4">
    <source>
        <dbReference type="ARBA" id="ARBA00022801"/>
    </source>
</evidence>
<dbReference type="NCBIfam" id="TIGR00959">
    <property type="entry name" value="ffh"/>
    <property type="match status" value="1"/>
</dbReference>
<comment type="similarity">
    <text evidence="1 10">Belongs to the GTP-binding SRP family. SRP54 subfamily.</text>
</comment>
<proteinExistence type="inferred from homology"/>
<dbReference type="InterPro" id="IPR036891">
    <property type="entry name" value="Signal_recog_part_SRP54_M_sf"/>
</dbReference>
<evidence type="ECO:0000256" key="2">
    <source>
        <dbReference type="ARBA" id="ARBA00022490"/>
    </source>
</evidence>
<dbReference type="InterPro" id="IPR003593">
    <property type="entry name" value="AAA+_ATPase"/>
</dbReference>
<dbReference type="GO" id="GO:0006614">
    <property type="term" value="P:SRP-dependent cotranslational protein targeting to membrane"/>
    <property type="evidence" value="ECO:0007669"/>
    <property type="project" value="InterPro"/>
</dbReference>
<dbReference type="HAMAP" id="MF_00306">
    <property type="entry name" value="SRP54"/>
    <property type="match status" value="1"/>
</dbReference>
<dbReference type="SMART" id="SM00382">
    <property type="entry name" value="AAA"/>
    <property type="match status" value="1"/>
</dbReference>
<feature type="binding site" evidence="10">
    <location>
        <begin position="107"/>
        <end position="114"/>
    </location>
    <ligand>
        <name>GTP</name>
        <dbReference type="ChEBI" id="CHEBI:37565"/>
    </ligand>
</feature>
<dbReference type="SMART" id="SM00962">
    <property type="entry name" value="SRP54"/>
    <property type="match status" value="1"/>
</dbReference>
<dbReference type="InterPro" id="IPR013822">
    <property type="entry name" value="Signal_recog_particl_SRP54_hlx"/>
</dbReference>
<comment type="subunit">
    <text evidence="10">Part of the signal recognition particle protein translocation system, which is composed of SRP and FtsY. SRP is a ribonucleoprotein composed of Ffh and a 4.5S RNA molecule.</text>
</comment>
<keyword evidence="6 10" id="KW-0342">GTP-binding</keyword>
<dbReference type="PANTHER" id="PTHR11564:SF5">
    <property type="entry name" value="SIGNAL RECOGNITION PARTICLE SUBUNIT SRP54"/>
    <property type="match status" value="1"/>
</dbReference>
<organism evidence="12 13">
    <name type="scientific">Buchnera aphidicola</name>
    <name type="common">Therioaphis trifolii</name>
    <dbReference type="NCBI Taxonomy" id="1241884"/>
    <lineage>
        <taxon>Bacteria</taxon>
        <taxon>Pseudomonadati</taxon>
        <taxon>Pseudomonadota</taxon>
        <taxon>Gammaproteobacteria</taxon>
        <taxon>Enterobacterales</taxon>
        <taxon>Erwiniaceae</taxon>
        <taxon>Buchnera</taxon>
    </lineage>
</organism>
<evidence type="ECO:0000256" key="10">
    <source>
        <dbReference type="HAMAP-Rule" id="MF_00306"/>
    </source>
</evidence>
<sequence length="447" mass="51165">MFNNISNKFISIIKDISGYGRITEKKLKNCLKKIKITLLEADVALPVIKEIINKIKKSIIGKDINLHLTPGQEFIKILKEELIFIMSHKDHDLKISKKKLNIFLIIGIQGSGKTTTIGKLGHFISKKYKKNILVSSTDIYRPAAIEQLEYIAKKAQINFFKDNNINDPITISKNAIKYAKKKLYDILILDTAGRLHTNNVMMNQINKIQKIIQPNETLFVIDSMMGQDAINIAKQFTQFINISGLILTKVDSDTRGGAALSASYITKKPIKFIGTGEKIESISIFEPKRIVSKILGMGDILSIIEKINQKIDKKQKIELIKKNNKFNLNDFKLQIQKIKKFGGINNFISKIPLNYLNLQKYQNKTNDKKLNIMIAIIDSMTPLERMNPKIIKRSRKKRISKGSGTTIQNINILLKQFYELKKMMNKIKNKGIKNIFQNIKNIFPNIF</sequence>
<dbReference type="SUPFAM" id="SSF52540">
    <property type="entry name" value="P-loop containing nucleoside triphosphate hydrolases"/>
    <property type="match status" value="1"/>
</dbReference>
<comment type="function">
    <text evidence="10">Involved in targeting and insertion of nascent membrane proteins into the cytoplasmic membrane. Binds to the hydrophobic signal sequence of the ribosome-nascent chain (RNC) as it emerges from the ribosomes. The SRP-RNC complex is then targeted to the cytoplasmic membrane where it interacts with the SRP receptor FtsY. Interaction with FtsY leads to the transfer of the RNC complex to the Sec translocase for insertion into the membrane, the hydrolysis of GTP by both Ffh and FtsY, and the dissociation of the SRP-FtsY complex into the individual components.</text>
</comment>
<keyword evidence="4 10" id="KW-0378">Hydrolase</keyword>
<reference evidence="12 13" key="1">
    <citation type="submission" date="2018-10" db="EMBL/GenBank/DDBJ databases">
        <title>Comparative functional genomics of the obligate endosymbiont Buchnera aphidicola.</title>
        <authorList>
            <person name="Chong R.A."/>
        </authorList>
    </citation>
    <scope>NUCLEOTIDE SEQUENCE [LARGE SCALE GENOMIC DNA]</scope>
    <source>
        <strain evidence="12 13">Tma</strain>
    </source>
</reference>
<dbReference type="OrthoDB" id="9804720at2"/>
<dbReference type="SUPFAM" id="SSF47364">
    <property type="entry name" value="Domain of the SRP/SRP receptor G-proteins"/>
    <property type="match status" value="1"/>
</dbReference>
<keyword evidence="7 10" id="KW-0733">Signal recognition particle</keyword>
<evidence type="ECO:0000313" key="12">
    <source>
        <dbReference type="EMBL" id="QCI27257.1"/>
    </source>
</evidence>
<dbReference type="SUPFAM" id="SSF47446">
    <property type="entry name" value="Signal peptide-binding domain"/>
    <property type="match status" value="1"/>
</dbReference>
<dbReference type="Gene3D" id="1.20.120.140">
    <property type="entry name" value="Signal recognition particle SRP54, nucleotide-binding domain"/>
    <property type="match status" value="1"/>
</dbReference>
<dbReference type="Proteomes" id="UP000298603">
    <property type="component" value="Chromosome"/>
</dbReference>
<dbReference type="InterPro" id="IPR004780">
    <property type="entry name" value="SRP"/>
</dbReference>
<evidence type="ECO:0000256" key="6">
    <source>
        <dbReference type="ARBA" id="ARBA00023134"/>
    </source>
</evidence>
<evidence type="ECO:0000256" key="7">
    <source>
        <dbReference type="ARBA" id="ARBA00023135"/>
    </source>
</evidence>
<dbReference type="Gene3D" id="1.10.260.30">
    <property type="entry name" value="Signal recognition particle, SRP54 subunit, M-domain"/>
    <property type="match status" value="1"/>
</dbReference>
<keyword evidence="5 10" id="KW-0694">RNA-binding</keyword>
<evidence type="ECO:0000313" key="13">
    <source>
        <dbReference type="Proteomes" id="UP000298603"/>
    </source>
</evidence>
<dbReference type="GO" id="GO:0048500">
    <property type="term" value="C:signal recognition particle"/>
    <property type="evidence" value="ECO:0007669"/>
    <property type="project" value="UniProtKB-UniRule"/>
</dbReference>
<dbReference type="InterPro" id="IPR022941">
    <property type="entry name" value="SRP54"/>
</dbReference>
<dbReference type="InterPro" id="IPR027417">
    <property type="entry name" value="P-loop_NTPase"/>
</dbReference>
<dbReference type="PANTHER" id="PTHR11564">
    <property type="entry name" value="SIGNAL RECOGNITION PARTICLE 54K PROTEIN SRP54"/>
    <property type="match status" value="1"/>
</dbReference>
<dbReference type="EMBL" id="CP032996">
    <property type="protein sequence ID" value="QCI27257.1"/>
    <property type="molecule type" value="Genomic_DNA"/>
</dbReference>
<dbReference type="InterPro" id="IPR042101">
    <property type="entry name" value="SRP54_N_sf"/>
</dbReference>
<dbReference type="SMART" id="SM00963">
    <property type="entry name" value="SRP54_N"/>
    <property type="match status" value="1"/>
</dbReference>
<feature type="binding site" evidence="10">
    <location>
        <begin position="248"/>
        <end position="251"/>
    </location>
    <ligand>
        <name>GTP</name>
        <dbReference type="ChEBI" id="CHEBI:37565"/>
    </ligand>
</feature>
<keyword evidence="2 10" id="KW-0963">Cytoplasm</keyword>